<dbReference type="AlphaFoldDB" id="A0AAD6Z750"/>
<name>A0AAD6Z750_9AGAR</name>
<reference evidence="3" key="1">
    <citation type="submission" date="2023-03" db="EMBL/GenBank/DDBJ databases">
        <title>Massive genome expansion in bonnet fungi (Mycena s.s.) driven by repeated elements and novel gene families across ecological guilds.</title>
        <authorList>
            <consortium name="Lawrence Berkeley National Laboratory"/>
            <person name="Harder C.B."/>
            <person name="Miyauchi S."/>
            <person name="Viragh M."/>
            <person name="Kuo A."/>
            <person name="Thoen E."/>
            <person name="Andreopoulos B."/>
            <person name="Lu D."/>
            <person name="Skrede I."/>
            <person name="Drula E."/>
            <person name="Henrissat B."/>
            <person name="Morin E."/>
            <person name="Kohler A."/>
            <person name="Barry K."/>
            <person name="LaButti K."/>
            <person name="Morin E."/>
            <person name="Salamov A."/>
            <person name="Lipzen A."/>
            <person name="Mereny Z."/>
            <person name="Hegedus B."/>
            <person name="Baldrian P."/>
            <person name="Stursova M."/>
            <person name="Weitz H."/>
            <person name="Taylor A."/>
            <person name="Grigoriev I.V."/>
            <person name="Nagy L.G."/>
            <person name="Martin F."/>
            <person name="Kauserud H."/>
        </authorList>
    </citation>
    <scope>NUCLEOTIDE SEQUENCE</scope>
    <source>
        <strain evidence="3">CBHHK002</strain>
    </source>
</reference>
<feature type="compositionally biased region" description="Acidic residues" evidence="1">
    <location>
        <begin position="376"/>
        <end position="388"/>
    </location>
</feature>
<proteinExistence type="predicted"/>
<keyword evidence="4" id="KW-1185">Reference proteome</keyword>
<keyword evidence="2" id="KW-0732">Signal</keyword>
<feature type="region of interest" description="Disordered" evidence="1">
    <location>
        <begin position="336"/>
        <end position="394"/>
    </location>
</feature>
<feature type="chain" id="PRO_5042174546" evidence="2">
    <location>
        <begin position="30"/>
        <end position="848"/>
    </location>
</feature>
<feature type="region of interest" description="Disordered" evidence="1">
    <location>
        <begin position="280"/>
        <end position="299"/>
    </location>
</feature>
<feature type="signal peptide" evidence="2">
    <location>
        <begin position="1"/>
        <end position="29"/>
    </location>
</feature>
<gene>
    <name evidence="3" type="ORF">DFH08DRAFT_1049576</name>
</gene>
<sequence length="848" mass="88378">MRIPTVGFEFGVLLQAMGVLGLLGVPARAAIPACLKTVELSCLNLAANCIDTVNSGAVNNLWGIKSCVAAATCYGVGDLITSVECQTGFTVTNAAQSSLDYTTIYAGIVGSCAFASGGCSITQQNYVDFYYGELTAVSSSNFPSSTAVVIALWNAIVAWAATGSTVPYLNFNDWLHFSSFPSTTTTTAPPIASYTEIYWNPNPAPPSGAVSETFVQSSTTVIIAIPTTTTTVVIGGASITLAPGGTPINGPLPSDPNIIPPTSVASVTFTAPPSFTTIVPVPAASNSPPKNITGPPGDKNSNGDDWWLLLFPGIIAGLLPLDIGIIGGIKPTPGLPPGWTGPWTDPDPTTTISASASGSPSGSSCPRPTSVYALSDDSENADWEDNGDDPDRRRNTLVARASPRFITLPICGISKQNGNVVTNPSAVSLGAGTYYSIGLKAAGGVNTVLNSIAVGGRPVGNGPATVNQEHVFELGYIKQFFEALNGNGIPCTWILDNVYNRAGWDGATPWALSLLLDIDQVVNMVWVDKPLNQAKSNVVNQDKQTAADPPQRSNMNNIADVTPGGTSVNLIQDVEYFARNFAALGGYFGATAATFRATALRVQNRLAQITPDTPAVNLPVQFNNWLRGLAATYPAGCTSRANNVFNYYANKMTTEANLGNNGVVPQCFPLYHTGNFIPPAPTLPLCNIPGTQGKIHFGQDPGGNPELSFSTFRILGSGRTDFYALGLGADFAGEHFIAEDLTTLYSACSGVWAIGVSSTAVPASTDAFLAMDCAGQTGNQVTTPITFVVNDQVLDCVTINSELQGTAGITIYIICAGSNAAATTCGNGILQTDPQGHFLTGTLQFVPT</sequence>
<accession>A0AAD6Z750</accession>
<evidence type="ECO:0000256" key="1">
    <source>
        <dbReference type="SAM" id="MobiDB-lite"/>
    </source>
</evidence>
<evidence type="ECO:0000313" key="4">
    <source>
        <dbReference type="Proteomes" id="UP001218218"/>
    </source>
</evidence>
<evidence type="ECO:0000256" key="2">
    <source>
        <dbReference type="SAM" id="SignalP"/>
    </source>
</evidence>
<evidence type="ECO:0000313" key="3">
    <source>
        <dbReference type="EMBL" id="KAJ7310054.1"/>
    </source>
</evidence>
<feature type="compositionally biased region" description="Low complexity" evidence="1">
    <location>
        <begin position="336"/>
        <end position="370"/>
    </location>
</feature>
<organism evidence="3 4">
    <name type="scientific">Mycena albidolilacea</name>
    <dbReference type="NCBI Taxonomy" id="1033008"/>
    <lineage>
        <taxon>Eukaryota</taxon>
        <taxon>Fungi</taxon>
        <taxon>Dikarya</taxon>
        <taxon>Basidiomycota</taxon>
        <taxon>Agaricomycotina</taxon>
        <taxon>Agaricomycetes</taxon>
        <taxon>Agaricomycetidae</taxon>
        <taxon>Agaricales</taxon>
        <taxon>Marasmiineae</taxon>
        <taxon>Mycenaceae</taxon>
        <taxon>Mycena</taxon>
    </lineage>
</organism>
<dbReference type="EMBL" id="JARIHO010000080">
    <property type="protein sequence ID" value="KAJ7310054.1"/>
    <property type="molecule type" value="Genomic_DNA"/>
</dbReference>
<protein>
    <submittedName>
        <fullName evidence="3">Uncharacterized protein</fullName>
    </submittedName>
</protein>
<dbReference type="Proteomes" id="UP001218218">
    <property type="component" value="Unassembled WGS sequence"/>
</dbReference>
<comment type="caution">
    <text evidence="3">The sequence shown here is derived from an EMBL/GenBank/DDBJ whole genome shotgun (WGS) entry which is preliminary data.</text>
</comment>